<dbReference type="SUPFAM" id="SSF53448">
    <property type="entry name" value="Nucleotide-diphospho-sugar transferases"/>
    <property type="match status" value="2"/>
</dbReference>
<dbReference type="CDD" id="cd00761">
    <property type="entry name" value="Glyco_tranf_GTA_type"/>
    <property type="match status" value="1"/>
</dbReference>
<feature type="domain" description="Glycosyltransferase 2-like" evidence="1">
    <location>
        <begin position="17"/>
        <end position="186"/>
    </location>
</feature>
<accession>A0ABW3IX20</accession>
<organism evidence="2 3">
    <name type="scientific">Tropicimonas aquimaris</name>
    <dbReference type="NCBI Taxonomy" id="914152"/>
    <lineage>
        <taxon>Bacteria</taxon>
        <taxon>Pseudomonadati</taxon>
        <taxon>Pseudomonadota</taxon>
        <taxon>Alphaproteobacteria</taxon>
        <taxon>Rhodobacterales</taxon>
        <taxon>Roseobacteraceae</taxon>
        <taxon>Tropicimonas</taxon>
    </lineage>
</organism>
<dbReference type="InterPro" id="IPR029044">
    <property type="entry name" value="Nucleotide-diphossugar_trans"/>
</dbReference>
<comment type="caution">
    <text evidence="2">The sequence shown here is derived from an EMBL/GenBank/DDBJ whole genome shotgun (WGS) entry which is preliminary data.</text>
</comment>
<reference evidence="3" key="1">
    <citation type="journal article" date="2019" name="Int. J. Syst. Evol. Microbiol.">
        <title>The Global Catalogue of Microorganisms (GCM) 10K type strain sequencing project: providing services to taxonomists for standard genome sequencing and annotation.</title>
        <authorList>
            <consortium name="The Broad Institute Genomics Platform"/>
            <consortium name="The Broad Institute Genome Sequencing Center for Infectious Disease"/>
            <person name="Wu L."/>
            <person name="Ma J."/>
        </authorList>
    </citation>
    <scope>NUCLEOTIDE SEQUENCE [LARGE SCALE GENOMIC DNA]</scope>
    <source>
        <strain evidence="3">CCUG 60524</strain>
    </source>
</reference>
<dbReference type="PANTHER" id="PTHR43685:SF2">
    <property type="entry name" value="GLYCOSYLTRANSFERASE 2-LIKE DOMAIN-CONTAINING PROTEIN"/>
    <property type="match status" value="1"/>
</dbReference>
<evidence type="ECO:0000313" key="2">
    <source>
        <dbReference type="EMBL" id="MFD0982097.1"/>
    </source>
</evidence>
<dbReference type="PANTHER" id="PTHR43685">
    <property type="entry name" value="GLYCOSYLTRANSFERASE"/>
    <property type="match status" value="1"/>
</dbReference>
<dbReference type="Gene3D" id="3.90.550.10">
    <property type="entry name" value="Spore Coat Polysaccharide Biosynthesis Protein SpsA, Chain A"/>
    <property type="match status" value="1"/>
</dbReference>
<dbReference type="EMBL" id="JBHTJT010000050">
    <property type="protein sequence ID" value="MFD0982097.1"/>
    <property type="molecule type" value="Genomic_DNA"/>
</dbReference>
<sequence>MTPTTPLGQHGPDPMVSIIVPVYNVADYIGACLDSLKRQTFEDFEVIVVDDGSTDDSLLAIWNGIGLDPRFHVVTRPNGGLSAARNTGLRIARGAYIGFIDSDDRIAPSYLASLLGALVETGADWAACGVRFCFADGAEFDHPAIHGRTHPAVDHSGPAVFRLDDWSDVIPHFPSAWNKLYSRELIAGLEFVEGIYYEDHPFFYECARRTDRLAYVPEPLYLQTQGREGQITREGSERVFEQFDVLELIDRTMAESSRAGRERAMARIATRLVFERSLAISDSDLRARFAEAGQRYFKRRGLTYDPDWDRDIGRLWGLLISGELPLGIVLRAEEPNEQLERTLASLARSPFRDFETFVLHTEGPDDEGARHAALLAATAETNRCMVLRHAPDAALPALEQAVTASKAAFLMFLTAGDTLPEDWTLGDTLEWMVRSEADLWAPPPETQAGTFPYPVFRRTYLRDGTAGSSATHG</sequence>
<evidence type="ECO:0000259" key="1">
    <source>
        <dbReference type="Pfam" id="PF00535"/>
    </source>
</evidence>
<gene>
    <name evidence="2" type="ORF">ACFQ2S_20890</name>
</gene>
<proteinExistence type="predicted"/>
<dbReference type="InterPro" id="IPR001173">
    <property type="entry name" value="Glyco_trans_2-like"/>
</dbReference>
<dbReference type="Proteomes" id="UP001597108">
    <property type="component" value="Unassembled WGS sequence"/>
</dbReference>
<dbReference type="RefSeq" id="WP_386077537.1">
    <property type="nucleotide sequence ID" value="NZ_JBHTJT010000050.1"/>
</dbReference>
<dbReference type="Pfam" id="PF00535">
    <property type="entry name" value="Glycos_transf_2"/>
    <property type="match status" value="1"/>
</dbReference>
<keyword evidence="3" id="KW-1185">Reference proteome</keyword>
<name>A0ABW3IX20_9RHOB</name>
<protein>
    <submittedName>
        <fullName evidence="2">Glycosyltransferase family 2 protein</fullName>
    </submittedName>
</protein>
<dbReference type="InterPro" id="IPR050834">
    <property type="entry name" value="Glycosyltransf_2"/>
</dbReference>
<evidence type="ECO:0000313" key="3">
    <source>
        <dbReference type="Proteomes" id="UP001597108"/>
    </source>
</evidence>